<feature type="region of interest" description="Disordered" evidence="6">
    <location>
        <begin position="1"/>
        <end position="24"/>
    </location>
</feature>
<comment type="caution">
    <text evidence="9">The sequence shown here is derived from an EMBL/GenBank/DDBJ whole genome shotgun (WGS) entry which is preliminary data.</text>
</comment>
<keyword evidence="3 7" id="KW-0812">Transmembrane</keyword>
<feature type="transmembrane region" description="Helical" evidence="7">
    <location>
        <begin position="113"/>
        <end position="131"/>
    </location>
</feature>
<keyword evidence="5 7" id="KW-0472">Membrane</keyword>
<feature type="transmembrane region" description="Helical" evidence="7">
    <location>
        <begin position="353"/>
        <end position="376"/>
    </location>
</feature>
<feature type="transmembrane region" description="Helical" evidence="7">
    <location>
        <begin position="422"/>
        <end position="441"/>
    </location>
</feature>
<feature type="transmembrane region" description="Helical" evidence="7">
    <location>
        <begin position="252"/>
        <end position="271"/>
    </location>
</feature>
<dbReference type="Gene3D" id="1.20.1250.20">
    <property type="entry name" value="MFS general substrate transporter like domains"/>
    <property type="match status" value="1"/>
</dbReference>
<dbReference type="CDD" id="cd17316">
    <property type="entry name" value="MFS_SV2_like"/>
    <property type="match status" value="1"/>
</dbReference>
<name>A0A2S5ZZ90_9NOCA</name>
<feature type="transmembrane region" description="Helical" evidence="7">
    <location>
        <begin position="283"/>
        <end position="301"/>
    </location>
</feature>
<evidence type="ECO:0000313" key="9">
    <source>
        <dbReference type="EMBL" id="PPJ23844.1"/>
    </source>
</evidence>
<evidence type="ECO:0000256" key="2">
    <source>
        <dbReference type="ARBA" id="ARBA00022448"/>
    </source>
</evidence>
<feature type="compositionally biased region" description="Acidic residues" evidence="6">
    <location>
        <begin position="1"/>
        <end position="10"/>
    </location>
</feature>
<feature type="transmembrane region" description="Helical" evidence="7">
    <location>
        <begin position="71"/>
        <end position="92"/>
    </location>
</feature>
<feature type="transmembrane region" description="Helical" evidence="7">
    <location>
        <begin position="515"/>
        <end position="536"/>
    </location>
</feature>
<reference evidence="9 10" key="1">
    <citation type="submission" date="2018-02" db="EMBL/GenBank/DDBJ databases">
        <title>8 Nocardia nova and 1 Nocardia cyriacigeorgica strain used for evolution to TMP-SMX.</title>
        <authorList>
            <person name="Mehta H."/>
            <person name="Weng J."/>
            <person name="Shamoo Y."/>
        </authorList>
    </citation>
    <scope>NUCLEOTIDE SEQUENCE [LARGE SCALE GENOMIC DNA]</scope>
    <source>
        <strain evidence="9 10">BAA2227</strain>
    </source>
</reference>
<evidence type="ECO:0000256" key="4">
    <source>
        <dbReference type="ARBA" id="ARBA00022989"/>
    </source>
</evidence>
<evidence type="ECO:0000256" key="1">
    <source>
        <dbReference type="ARBA" id="ARBA00004651"/>
    </source>
</evidence>
<dbReference type="PROSITE" id="PS00217">
    <property type="entry name" value="SUGAR_TRANSPORT_2"/>
    <property type="match status" value="1"/>
</dbReference>
<feature type="transmembrane region" description="Helical" evidence="7">
    <location>
        <begin position="219"/>
        <end position="240"/>
    </location>
</feature>
<feature type="transmembrane region" description="Helical" evidence="7">
    <location>
        <begin position="195"/>
        <end position="213"/>
    </location>
</feature>
<dbReference type="Proteomes" id="UP000238356">
    <property type="component" value="Unassembled WGS sequence"/>
</dbReference>
<dbReference type="PANTHER" id="PTHR23511:SF34">
    <property type="entry name" value="SYNAPTIC VESICLE GLYCOPROTEIN 2"/>
    <property type="match status" value="1"/>
</dbReference>
<dbReference type="GO" id="GO:0005886">
    <property type="term" value="C:plasma membrane"/>
    <property type="evidence" value="ECO:0007669"/>
    <property type="project" value="UniProtKB-SubCell"/>
</dbReference>
<evidence type="ECO:0000256" key="6">
    <source>
        <dbReference type="SAM" id="MobiDB-lite"/>
    </source>
</evidence>
<comment type="subcellular location">
    <subcellularLocation>
        <location evidence="1">Cell membrane</location>
        <topology evidence="1">Multi-pass membrane protein</topology>
    </subcellularLocation>
</comment>
<dbReference type="EMBL" id="PSZD01000022">
    <property type="protein sequence ID" value="PPJ23844.1"/>
    <property type="molecule type" value="Genomic_DNA"/>
</dbReference>
<feature type="transmembrane region" description="Helical" evidence="7">
    <location>
        <begin position="162"/>
        <end position="183"/>
    </location>
</feature>
<evidence type="ECO:0000259" key="8">
    <source>
        <dbReference type="PROSITE" id="PS50850"/>
    </source>
</evidence>
<evidence type="ECO:0000256" key="3">
    <source>
        <dbReference type="ARBA" id="ARBA00022692"/>
    </source>
</evidence>
<dbReference type="SUPFAM" id="SSF103473">
    <property type="entry name" value="MFS general substrate transporter"/>
    <property type="match status" value="1"/>
</dbReference>
<dbReference type="PANTHER" id="PTHR23511">
    <property type="entry name" value="SYNAPTIC VESICLE GLYCOPROTEIN 2"/>
    <property type="match status" value="1"/>
</dbReference>
<feature type="transmembrane region" description="Helical" evidence="7">
    <location>
        <begin position="34"/>
        <end position="51"/>
    </location>
</feature>
<organism evidence="9 10">
    <name type="scientific">Nocardia nova</name>
    <dbReference type="NCBI Taxonomy" id="37330"/>
    <lineage>
        <taxon>Bacteria</taxon>
        <taxon>Bacillati</taxon>
        <taxon>Actinomycetota</taxon>
        <taxon>Actinomycetes</taxon>
        <taxon>Mycobacteriales</taxon>
        <taxon>Nocardiaceae</taxon>
        <taxon>Nocardia</taxon>
    </lineage>
</organism>
<keyword evidence="2" id="KW-0813">Transport</keyword>
<sequence length="557" mass="59584">MAADVVDEDPVMQGRESVESPHLPDTLGAGRRTWAFWLGLTATTGGVLLHLPMFRMARDMGYRMAGMPMDTAMICGMALIVAGLALTTYGLFPTRSVHHRVVALRVRALDDAPINRVHVVLMLVMAAAITIDVMKPTTLSFVVPGVGAEYHLRTPANPHVDALPVALLPLSGIAGTVLGSLLWGWLGDRMGRKAAILLAGIFFVGTSICGAMPSFEWNVAMCFVMGLGAGGMLPIAFTLLSETIPARHRGWLLVLIGGDIAGAYIVTSWLSSTIGHTYSWRSLWLLGLPTGFLLVLLVRWIPESPRYLLAVGRHREAEDVLRTYNAEIVPVEHSELAAEDGVRDGFGQLLRRPYLGVTVVLSLIGLGVGLVTYGFQLWLPTNLRNLGFSDVTADRILRDSALIGFPLNFAVAYSYHRSTKWTLITLGALLAVTLAGFVILGDHVADHRLLLNILLVVPIWGSSSIVAVIVAYGAEIYPTRIRSRGSGVAAAMTKAGGVGVIALVVLAVAAPSISVMALISAVPIALATIAAVVYIVETRRRSLEDITAAELRTVAAA</sequence>
<protein>
    <submittedName>
        <fullName evidence="9">MFS transporter</fullName>
    </submittedName>
</protein>
<dbReference type="Pfam" id="PF00083">
    <property type="entry name" value="Sugar_tr"/>
    <property type="match status" value="1"/>
</dbReference>
<feature type="transmembrane region" description="Helical" evidence="7">
    <location>
        <begin position="453"/>
        <end position="474"/>
    </location>
</feature>
<dbReference type="InterPro" id="IPR005828">
    <property type="entry name" value="MFS_sugar_transport-like"/>
</dbReference>
<feature type="domain" description="Major facilitator superfamily (MFS) profile" evidence="8">
    <location>
        <begin position="121"/>
        <end position="539"/>
    </location>
</feature>
<feature type="transmembrane region" description="Helical" evidence="7">
    <location>
        <begin position="486"/>
        <end position="509"/>
    </location>
</feature>
<feature type="transmembrane region" description="Helical" evidence="7">
    <location>
        <begin position="396"/>
        <end position="415"/>
    </location>
</feature>
<dbReference type="InterPro" id="IPR020846">
    <property type="entry name" value="MFS_dom"/>
</dbReference>
<dbReference type="InterPro" id="IPR005829">
    <property type="entry name" value="Sugar_transporter_CS"/>
</dbReference>
<evidence type="ECO:0000256" key="7">
    <source>
        <dbReference type="SAM" id="Phobius"/>
    </source>
</evidence>
<proteinExistence type="predicted"/>
<gene>
    <name evidence="9" type="ORF">C5F51_27610</name>
</gene>
<evidence type="ECO:0000313" key="10">
    <source>
        <dbReference type="Proteomes" id="UP000238356"/>
    </source>
</evidence>
<keyword evidence="4 7" id="KW-1133">Transmembrane helix</keyword>
<dbReference type="GO" id="GO:0022857">
    <property type="term" value="F:transmembrane transporter activity"/>
    <property type="evidence" value="ECO:0007669"/>
    <property type="project" value="InterPro"/>
</dbReference>
<dbReference type="InterPro" id="IPR036259">
    <property type="entry name" value="MFS_trans_sf"/>
</dbReference>
<dbReference type="AlphaFoldDB" id="A0A2S5ZZ90"/>
<accession>A0A2S5ZZ90</accession>
<evidence type="ECO:0000256" key="5">
    <source>
        <dbReference type="ARBA" id="ARBA00023136"/>
    </source>
</evidence>
<dbReference type="PROSITE" id="PS50850">
    <property type="entry name" value="MFS"/>
    <property type="match status" value="1"/>
</dbReference>
<keyword evidence="10" id="KW-1185">Reference proteome</keyword>